<evidence type="ECO:0000259" key="1">
    <source>
        <dbReference type="Pfam" id="PF00004"/>
    </source>
</evidence>
<gene>
    <name evidence="4" type="ORF">HELGO_WM39160</name>
</gene>
<evidence type="ECO:0000259" key="2">
    <source>
        <dbReference type="Pfam" id="PF12458"/>
    </source>
</evidence>
<dbReference type="SUPFAM" id="SSF52540">
    <property type="entry name" value="P-loop containing nucleoside triphosphate hydrolases"/>
    <property type="match status" value="1"/>
</dbReference>
<dbReference type="InterPro" id="IPR027417">
    <property type="entry name" value="P-loop_NTPase"/>
</dbReference>
<sequence length="1375" mass="155991">MTKTAEDTTDQTIAQSSAYEIIRARLEKQGKSLEDSTSKLNKARLNEFQSTAMEVTGRLRVRTENNCVARDIVQVGEQLLFGYNVFIGLKKETRIEDVFTLYTLNEENGQYELTPAPLEQSFLSHSSFTADFRELYAYYKHARLIQLMVRDSKLLAAFQIGDRITDLRVFRWAISPQGELTYIDNRGERDIALPNPIDFEWIEVGRDDTVHGRHPHLNILDTVFVETIGGDLTVKVENNTDTGRGIFSEAVTDKTQSLDDGRFFYAEVGKLILLKVLPYREETWRYLIFNRITERVQRIDAIGQSCIQLPEDHGLIFPGGMYLQNGEVRQFEHDMTGMSFKRSLRSPNGEDVLYIFYEAEAGHSALFSYNLIEKDLRNPLFGHGYAIADNGQMVLFSSESDEATRIHPMQIWQTPFVSDEYASQQPTGDSFYARIGNAELVRGISDLYSITRSIQDSSVSVAHYNQLIQDSSRLFEAYYWLDKPELADIKTTVNEIVGTSDKVLDEFEKVESIRQQANQAMEAAEAEQKAIFSSLMPDSWDEAEAFVDALSRIRHHRGHLMTIREYRYIDQERIAELDGALVEAQDTLGSDTVHFLASEKALQPYQEKLGALETDLADADTLLKLENVLGSQEKMAGDLDLLSELMATLKVDDANVRTKVIDDISEIYARLNQLRARTTHQKKDIGKSEAVAQFGVQFKLFSQSVTNALNLSTTPDKCDEQLSRLLVQMEELESQFSDHDEFLADIIGKREEVHDSFEAHKQSLINERQRRAQNLMDAAQRIISSIQRRTTRFTEMDELNTFFASDTLVMKVRDIATQLRELDDSVKADDLESSLKGHKEQAIRGLRDKQDIFEDGGNVIKLGPTHRFSVTTQELDLTLLPRGDHQYIHLSGTDFFEQIEAPELEGLRAYWEQNLESETPEFYRAEYLAGQILAALEKGELQQGNDLNEMVRQFAAPLYKEGYEKGIHDHDAVQILTQLLPAKENAGLLRFDPLARGLAAVFWAETREQELQKDWPERANAASEMRRVFGDGEALGQLRDEVLLNLERFLNPSPALPLSREGALPQHENLNGSTISLPLDKGGLRGVLGFSSVSKQSLQSAATYLCEELSKPNINFTASTYAQQLADDLRRNLETAGALDSFNAALDKLQDKPLQRWQTIRSWLQAMLKGKDSTLAHYIPEATALISLNDKLPRQTVNANLELRIEDLMGDHPLIQSEDGKRYLNLSLDQFLSRFQQHREQVVPAYQRYLYLRSEIISTQREQLRLQEFKARPLSSFVRNKLLNESYLPLIGDNLAKQMGTVGDDKRTDLMGMLMLISPPGYGKTTLMEYVASRLGLIFMKINCPSLGHNVVSLDPEQAPDATAAQELVKLCSKT</sequence>
<feature type="domain" description="DUF7902" evidence="3">
    <location>
        <begin position="600"/>
        <end position="683"/>
    </location>
</feature>
<evidence type="ECO:0008006" key="5">
    <source>
        <dbReference type="Google" id="ProtNLM"/>
    </source>
</evidence>
<dbReference type="Gene3D" id="3.40.50.300">
    <property type="entry name" value="P-loop containing nucleotide triphosphate hydrolases"/>
    <property type="match status" value="1"/>
</dbReference>
<protein>
    <recommendedName>
        <fullName evidence="5">DNA repair protein</fullName>
    </recommendedName>
</protein>
<dbReference type="Pfam" id="PF12458">
    <property type="entry name" value="DUF3686"/>
    <property type="match status" value="1"/>
</dbReference>
<proteinExistence type="predicted"/>
<dbReference type="GO" id="GO:0016887">
    <property type="term" value="F:ATP hydrolysis activity"/>
    <property type="evidence" value="ECO:0007669"/>
    <property type="project" value="InterPro"/>
</dbReference>
<organism evidence="4">
    <name type="scientific">uncultured Thiotrichaceae bacterium</name>
    <dbReference type="NCBI Taxonomy" id="298394"/>
    <lineage>
        <taxon>Bacteria</taxon>
        <taxon>Pseudomonadati</taxon>
        <taxon>Pseudomonadota</taxon>
        <taxon>Gammaproteobacteria</taxon>
        <taxon>Thiotrichales</taxon>
        <taxon>Thiotrichaceae</taxon>
        <taxon>environmental samples</taxon>
    </lineage>
</organism>
<dbReference type="Pfam" id="PF25472">
    <property type="entry name" value="DUF7902"/>
    <property type="match status" value="1"/>
</dbReference>
<evidence type="ECO:0000313" key="4">
    <source>
        <dbReference type="EMBL" id="CAA6819414.1"/>
    </source>
</evidence>
<reference evidence="4" key="1">
    <citation type="submission" date="2020-01" db="EMBL/GenBank/DDBJ databases">
        <authorList>
            <person name="Meier V. D."/>
            <person name="Meier V D."/>
        </authorList>
    </citation>
    <scope>NUCLEOTIDE SEQUENCE</scope>
    <source>
        <strain evidence="4">HLG_WM_MAG_09</strain>
    </source>
</reference>
<dbReference type="EMBL" id="CACVAT010000329">
    <property type="protein sequence ID" value="CAA6819414.1"/>
    <property type="molecule type" value="Genomic_DNA"/>
</dbReference>
<feature type="domain" description="DUF3686" evidence="2">
    <location>
        <begin position="33"/>
        <end position="479"/>
    </location>
</feature>
<dbReference type="Pfam" id="PF00004">
    <property type="entry name" value="AAA"/>
    <property type="match status" value="1"/>
</dbReference>
<dbReference type="InterPro" id="IPR020958">
    <property type="entry name" value="DUF3686"/>
</dbReference>
<evidence type="ECO:0000259" key="3">
    <source>
        <dbReference type="Pfam" id="PF25472"/>
    </source>
</evidence>
<accession>A0A6S6TJ99</accession>
<dbReference type="GO" id="GO:0005524">
    <property type="term" value="F:ATP binding"/>
    <property type="evidence" value="ECO:0007669"/>
    <property type="project" value="InterPro"/>
</dbReference>
<dbReference type="InterPro" id="IPR003959">
    <property type="entry name" value="ATPase_AAA_core"/>
</dbReference>
<dbReference type="InterPro" id="IPR057224">
    <property type="entry name" value="DUF7902"/>
</dbReference>
<feature type="domain" description="ATPase AAA-type core" evidence="1">
    <location>
        <begin position="1315"/>
        <end position="1353"/>
    </location>
</feature>
<name>A0A6S6TJ99_9GAMM</name>